<evidence type="ECO:0000256" key="6">
    <source>
        <dbReference type="ARBA" id="ARBA00023163"/>
    </source>
</evidence>
<dbReference type="CDD" id="cd16320">
    <property type="entry name" value="MraZ_N"/>
    <property type="match status" value="1"/>
</dbReference>
<name>A0A1W1YI53_9BACT</name>
<dbReference type="HAMAP" id="MF_01008">
    <property type="entry name" value="MraZ"/>
    <property type="match status" value="1"/>
</dbReference>
<reference evidence="9 10" key="1">
    <citation type="submission" date="2017-04" db="EMBL/GenBank/DDBJ databases">
        <authorList>
            <person name="Afonso C.L."/>
            <person name="Miller P.J."/>
            <person name="Scott M.A."/>
            <person name="Spackman E."/>
            <person name="Goraichik I."/>
            <person name="Dimitrov K.M."/>
            <person name="Suarez D.L."/>
            <person name="Swayne D.E."/>
        </authorList>
    </citation>
    <scope>NUCLEOTIDE SEQUENCE [LARGE SCALE GENOMIC DNA]</scope>
    <source>
        <strain evidence="9 10">DSM 3385</strain>
    </source>
</reference>
<dbReference type="GO" id="GO:2000143">
    <property type="term" value="P:negative regulation of DNA-templated transcription initiation"/>
    <property type="evidence" value="ECO:0007669"/>
    <property type="project" value="TreeGrafter"/>
</dbReference>
<dbReference type="NCBIfam" id="TIGR00242">
    <property type="entry name" value="division/cell wall cluster transcriptional repressor MraZ"/>
    <property type="match status" value="1"/>
</dbReference>
<dbReference type="InterPro" id="IPR037914">
    <property type="entry name" value="SpoVT-AbrB_sf"/>
</dbReference>
<dbReference type="RefSeq" id="WP_084066340.1">
    <property type="nucleotide sequence ID" value="NZ_FWXY01000001.1"/>
</dbReference>
<dbReference type="GO" id="GO:0003700">
    <property type="term" value="F:DNA-binding transcription factor activity"/>
    <property type="evidence" value="ECO:0007669"/>
    <property type="project" value="UniProtKB-UniRule"/>
</dbReference>
<organism evidence="9 10">
    <name type="scientific">Desulfocicer vacuolatum DSM 3385</name>
    <dbReference type="NCBI Taxonomy" id="1121400"/>
    <lineage>
        <taxon>Bacteria</taxon>
        <taxon>Pseudomonadati</taxon>
        <taxon>Thermodesulfobacteriota</taxon>
        <taxon>Desulfobacteria</taxon>
        <taxon>Desulfobacterales</taxon>
        <taxon>Desulfobacteraceae</taxon>
        <taxon>Desulfocicer</taxon>
    </lineage>
</organism>
<keyword evidence="3" id="KW-0677">Repeat</keyword>
<accession>A0A1W1YI53</accession>
<keyword evidence="4 7" id="KW-0805">Transcription regulation</keyword>
<evidence type="ECO:0000256" key="7">
    <source>
        <dbReference type="HAMAP-Rule" id="MF_01008"/>
    </source>
</evidence>
<feature type="domain" description="SpoVT-AbrB" evidence="8">
    <location>
        <begin position="5"/>
        <end position="50"/>
    </location>
</feature>
<evidence type="ECO:0000256" key="1">
    <source>
        <dbReference type="ARBA" id="ARBA00013860"/>
    </source>
</evidence>
<dbReference type="Gene3D" id="3.40.1550.20">
    <property type="entry name" value="Transcriptional regulator MraZ domain"/>
    <property type="match status" value="1"/>
</dbReference>
<evidence type="ECO:0000256" key="2">
    <source>
        <dbReference type="ARBA" id="ARBA00022490"/>
    </source>
</evidence>
<evidence type="ECO:0000313" key="10">
    <source>
        <dbReference type="Proteomes" id="UP000192418"/>
    </source>
</evidence>
<dbReference type="PANTHER" id="PTHR34701">
    <property type="entry name" value="TRANSCRIPTIONAL REGULATOR MRAZ"/>
    <property type="match status" value="1"/>
</dbReference>
<dbReference type="PROSITE" id="PS51740">
    <property type="entry name" value="SPOVT_ABRB"/>
    <property type="match status" value="2"/>
</dbReference>
<evidence type="ECO:0000256" key="3">
    <source>
        <dbReference type="ARBA" id="ARBA00022737"/>
    </source>
</evidence>
<keyword evidence="2 7" id="KW-0963">Cytoplasm</keyword>
<feature type="domain" description="SpoVT-AbrB" evidence="8">
    <location>
        <begin position="77"/>
        <end position="120"/>
    </location>
</feature>
<dbReference type="InterPro" id="IPR007159">
    <property type="entry name" value="SpoVT-AbrB_dom"/>
</dbReference>
<dbReference type="CDD" id="cd16321">
    <property type="entry name" value="MraZ_C"/>
    <property type="match status" value="1"/>
</dbReference>
<dbReference type="InterPro" id="IPR003444">
    <property type="entry name" value="MraZ"/>
</dbReference>
<sequence length="146" mass="16704">MFRSSSFHTMDPKGRLIIPSRFKSVIEAGGANELMITTNAGCIYAYTMKKWTEIEKKLMVVKLDYMTRFKRIFLGNATLCSCDKQDRILIPKPLRVYAGLKKKIVLVGLLDRFEIWSMEGWEMEGNKFNDDLNQPDVSKTVASLGL</sequence>
<proteinExistence type="inferred from homology"/>
<keyword evidence="10" id="KW-1185">Reference proteome</keyword>
<dbReference type="PANTHER" id="PTHR34701:SF1">
    <property type="entry name" value="TRANSCRIPTIONAL REGULATOR MRAZ"/>
    <property type="match status" value="1"/>
</dbReference>
<evidence type="ECO:0000313" key="9">
    <source>
        <dbReference type="EMBL" id="SMC35481.1"/>
    </source>
</evidence>
<dbReference type="InterPro" id="IPR038619">
    <property type="entry name" value="MraZ_sf"/>
</dbReference>
<dbReference type="InterPro" id="IPR035644">
    <property type="entry name" value="MraZ_C"/>
</dbReference>
<protein>
    <recommendedName>
        <fullName evidence="1 7">Transcriptional regulator MraZ</fullName>
    </recommendedName>
</protein>
<dbReference type="Pfam" id="PF02381">
    <property type="entry name" value="MraZ"/>
    <property type="match status" value="2"/>
</dbReference>
<comment type="subunit">
    <text evidence="7">Forms oligomers.</text>
</comment>
<dbReference type="GO" id="GO:0000976">
    <property type="term" value="F:transcription cis-regulatory region binding"/>
    <property type="evidence" value="ECO:0007669"/>
    <property type="project" value="TreeGrafter"/>
</dbReference>
<dbReference type="InterPro" id="IPR020603">
    <property type="entry name" value="MraZ_dom"/>
</dbReference>
<evidence type="ECO:0000256" key="5">
    <source>
        <dbReference type="ARBA" id="ARBA00023125"/>
    </source>
</evidence>
<comment type="subcellular location">
    <subcellularLocation>
        <location evidence="7">Cytoplasm</location>
        <location evidence="7">Nucleoid</location>
    </subcellularLocation>
</comment>
<comment type="similarity">
    <text evidence="7">Belongs to the MraZ family.</text>
</comment>
<dbReference type="OrthoDB" id="9807753at2"/>
<dbReference type="STRING" id="1121400.SAMN02746065_10112"/>
<dbReference type="GO" id="GO:0005737">
    <property type="term" value="C:cytoplasm"/>
    <property type="evidence" value="ECO:0007669"/>
    <property type="project" value="UniProtKB-UniRule"/>
</dbReference>
<dbReference type="Proteomes" id="UP000192418">
    <property type="component" value="Unassembled WGS sequence"/>
</dbReference>
<dbReference type="EMBL" id="FWXY01000001">
    <property type="protein sequence ID" value="SMC35481.1"/>
    <property type="molecule type" value="Genomic_DNA"/>
</dbReference>
<evidence type="ECO:0000259" key="8">
    <source>
        <dbReference type="PROSITE" id="PS51740"/>
    </source>
</evidence>
<dbReference type="InterPro" id="IPR035642">
    <property type="entry name" value="MraZ_N"/>
</dbReference>
<gene>
    <name evidence="7" type="primary">mraZ</name>
    <name evidence="9" type="ORF">SAMN02746065_10112</name>
</gene>
<evidence type="ECO:0000256" key="4">
    <source>
        <dbReference type="ARBA" id="ARBA00023015"/>
    </source>
</evidence>
<dbReference type="GO" id="GO:0009295">
    <property type="term" value="C:nucleoid"/>
    <property type="evidence" value="ECO:0007669"/>
    <property type="project" value="UniProtKB-SubCell"/>
</dbReference>
<dbReference type="AlphaFoldDB" id="A0A1W1YI53"/>
<keyword evidence="6 7" id="KW-0804">Transcription</keyword>
<keyword evidence="5 7" id="KW-0238">DNA-binding</keyword>
<dbReference type="SUPFAM" id="SSF89447">
    <property type="entry name" value="AbrB/MazE/MraZ-like"/>
    <property type="match status" value="1"/>
</dbReference>